<evidence type="ECO:0000313" key="2">
    <source>
        <dbReference type="EMBL" id="KHS52588.1"/>
    </source>
</evidence>
<protein>
    <recommendedName>
        <fullName evidence="1">Helix-turn-helix domain-containing protein</fullName>
    </recommendedName>
</protein>
<dbReference type="RefSeq" id="WP_039208890.1">
    <property type="nucleotide sequence ID" value="NZ_JTJZ01000018.1"/>
</dbReference>
<comment type="caution">
    <text evidence="2">The sequence shown here is derived from an EMBL/GenBank/DDBJ whole genome shotgun (WGS) entry which is preliminary data.</text>
</comment>
<dbReference type="AlphaFoldDB" id="A0A0B9AT96"/>
<dbReference type="PATRIC" id="fig|1703.6.peg.1459"/>
<reference evidence="2 3" key="1">
    <citation type="submission" date="2014-11" db="EMBL/GenBank/DDBJ databases">
        <title>Draft Genome Sequence of Brevibacterium linens AE038-8.</title>
        <authorList>
            <person name="Maizel D."/>
            <person name="Utturkar S.M."/>
            <person name="Brown S.D."/>
            <person name="Ferrero M."/>
            <person name="Rosen B.P."/>
        </authorList>
    </citation>
    <scope>NUCLEOTIDE SEQUENCE [LARGE SCALE GENOMIC DNA]</scope>
    <source>
        <strain evidence="2 3">AE038-8</strain>
    </source>
</reference>
<dbReference type="Proteomes" id="UP000031488">
    <property type="component" value="Unassembled WGS sequence"/>
</dbReference>
<evidence type="ECO:0000313" key="3">
    <source>
        <dbReference type="Proteomes" id="UP000031488"/>
    </source>
</evidence>
<dbReference type="EMBL" id="JTJZ01000018">
    <property type="protein sequence ID" value="KHS52588.1"/>
    <property type="molecule type" value="Genomic_DNA"/>
</dbReference>
<evidence type="ECO:0000259" key="1">
    <source>
        <dbReference type="Pfam" id="PF12728"/>
    </source>
</evidence>
<gene>
    <name evidence="2" type="ORF">AE0388_1571</name>
</gene>
<feature type="domain" description="Helix-turn-helix" evidence="1">
    <location>
        <begin position="10"/>
        <end position="59"/>
    </location>
</feature>
<dbReference type="InterPro" id="IPR009061">
    <property type="entry name" value="DNA-bd_dom_put_sf"/>
</dbReference>
<name>A0A0B9AT96_BRELN</name>
<proteinExistence type="predicted"/>
<accession>A0A0B9AT96</accession>
<dbReference type="OrthoDB" id="4808088at2"/>
<organism evidence="2 3">
    <name type="scientific">Brevibacterium linens</name>
    <dbReference type="NCBI Taxonomy" id="1703"/>
    <lineage>
        <taxon>Bacteria</taxon>
        <taxon>Bacillati</taxon>
        <taxon>Actinomycetota</taxon>
        <taxon>Actinomycetes</taxon>
        <taxon>Micrococcales</taxon>
        <taxon>Brevibacteriaceae</taxon>
        <taxon>Brevibacterium</taxon>
    </lineage>
</organism>
<dbReference type="InterPro" id="IPR041657">
    <property type="entry name" value="HTH_17"/>
</dbReference>
<dbReference type="SUPFAM" id="SSF46955">
    <property type="entry name" value="Putative DNA-binding domain"/>
    <property type="match status" value="1"/>
</dbReference>
<keyword evidence="3" id="KW-1185">Reference proteome</keyword>
<dbReference type="Pfam" id="PF12728">
    <property type="entry name" value="HTH_17"/>
    <property type="match status" value="1"/>
</dbReference>
<sequence>MTIGIDLTKYLTSADIAEALQCTTKHVNTLRKRGELRATAIGGMWRYDPADLKAYLKAQKGAAA</sequence>